<feature type="transmembrane region" description="Helical" evidence="8">
    <location>
        <begin position="247"/>
        <end position="263"/>
    </location>
</feature>
<keyword evidence="6 8" id="KW-1133">Transmembrane helix</keyword>
<evidence type="ECO:0000256" key="5">
    <source>
        <dbReference type="ARBA" id="ARBA00022692"/>
    </source>
</evidence>
<evidence type="ECO:0000256" key="2">
    <source>
        <dbReference type="ARBA" id="ARBA00022475"/>
    </source>
</evidence>
<feature type="transmembrane region" description="Helical" evidence="8">
    <location>
        <begin position="192"/>
        <end position="212"/>
    </location>
</feature>
<feature type="transmembrane region" description="Helical" evidence="8">
    <location>
        <begin position="320"/>
        <end position="341"/>
    </location>
</feature>
<keyword evidence="3" id="KW-0328">Glycosyltransferase</keyword>
<dbReference type="GO" id="GO:0009103">
    <property type="term" value="P:lipopolysaccharide biosynthetic process"/>
    <property type="evidence" value="ECO:0007669"/>
    <property type="project" value="UniProtKB-ARBA"/>
</dbReference>
<evidence type="ECO:0000256" key="8">
    <source>
        <dbReference type="SAM" id="Phobius"/>
    </source>
</evidence>
<evidence type="ECO:0000256" key="1">
    <source>
        <dbReference type="ARBA" id="ARBA00004651"/>
    </source>
</evidence>
<dbReference type="PANTHER" id="PTHR33908:SF11">
    <property type="entry name" value="MEMBRANE PROTEIN"/>
    <property type="match status" value="1"/>
</dbReference>
<dbReference type="AlphaFoldDB" id="A0A2S2DVB0"/>
<dbReference type="GO" id="GO:0016763">
    <property type="term" value="F:pentosyltransferase activity"/>
    <property type="evidence" value="ECO:0007669"/>
    <property type="project" value="TreeGrafter"/>
</dbReference>
<gene>
    <name evidence="10" type="ORF">HME7025_01429</name>
</gene>
<dbReference type="Proteomes" id="UP000245468">
    <property type="component" value="Chromosome"/>
</dbReference>
<dbReference type="OrthoDB" id="904806at2"/>
<feature type="transmembrane region" description="Helical" evidence="8">
    <location>
        <begin position="441"/>
        <end position="458"/>
    </location>
</feature>
<feature type="domain" description="Glycosyltransferase RgtA/B/C/D-like" evidence="9">
    <location>
        <begin position="196"/>
        <end position="324"/>
    </location>
</feature>
<sequence length="670" mass="76694">MYWIAFISFILMNYKVASKISNKNLEEILIIGFTIYTSSVILTGYGLSAFGLWDSRILWAIIPFFITSLTYYFFQRPVFAFEMEHISAFKVIGSAIQTTHQTYSKLSGIERFIFACLFWSFLIICVLQTSLVFNSPPNEWDSMTGHLNRVIYFLKRGTMSHFIGTNWNIDTYPRSFCSLQVYPFLMSGYNEYLFKLPNIGSYWILSFGIYGILKNLGIKFKTRLFLSIIFLFLPNVLMQSITTETDIVLAAYLCTIVYYLVAYKKQEKTIYLYLAGLTFGLALSHKITFVFSFIPLLILYAYCFMPAIKKRAIFVIKHLFIAHFLGAVLYVAATGYIANYIHYGHPIGPPTATQHQSVERAGSLGNLLIQGSRNVVRYGFDLFNFDGLRNIMVVEKLNHAMKAPFRVIDHGLHLGLEKVTEFTIIPFTFDKRFEYFNGSPIYGSIFIFIVLPSLLMFIRRPNWTLGLFSLAFAIHFATLAFTAAYDPWKGRYMISSAIYLFPVLTYISSYIFERKQHFISSIILGSVVVIISLSAILTLGLNIRALPFNAYGKKSILELDRVSALTINRPDITKAYQNFEKLVPVNATVALGTINDDFEYPLWGAKFSRKLIPLNPFEQGIQAIPAEAQYLFFSKNVFQPQKGDIRLGTDTTMVEGVLVRGEDYYLRKLH</sequence>
<name>A0A2S2DVB0_9BACT</name>
<feature type="transmembrane region" description="Helical" evidence="8">
    <location>
        <begin position="491"/>
        <end position="512"/>
    </location>
</feature>
<feature type="transmembrane region" description="Helical" evidence="8">
    <location>
        <begin position="28"/>
        <end position="51"/>
    </location>
</feature>
<evidence type="ECO:0000256" key="7">
    <source>
        <dbReference type="ARBA" id="ARBA00023136"/>
    </source>
</evidence>
<keyword evidence="2" id="KW-1003">Cell membrane</keyword>
<feature type="transmembrane region" description="Helical" evidence="8">
    <location>
        <begin position="112"/>
        <end position="133"/>
    </location>
</feature>
<feature type="transmembrane region" description="Helical" evidence="8">
    <location>
        <begin position="291"/>
        <end position="308"/>
    </location>
</feature>
<evidence type="ECO:0000256" key="6">
    <source>
        <dbReference type="ARBA" id="ARBA00022989"/>
    </source>
</evidence>
<feature type="transmembrane region" description="Helical" evidence="8">
    <location>
        <begin position="57"/>
        <end position="74"/>
    </location>
</feature>
<dbReference type="InterPro" id="IPR038731">
    <property type="entry name" value="RgtA/B/C-like"/>
</dbReference>
<evidence type="ECO:0000313" key="10">
    <source>
        <dbReference type="EMBL" id="AWL09286.1"/>
    </source>
</evidence>
<accession>A0A2S2DVB0</accession>
<feature type="transmembrane region" description="Helical" evidence="8">
    <location>
        <begin position="224"/>
        <end position="241"/>
    </location>
</feature>
<dbReference type="KEGG" id="psez:HME7025_01429"/>
<keyword evidence="5 8" id="KW-0812">Transmembrane</keyword>
<proteinExistence type="predicted"/>
<protein>
    <recommendedName>
        <fullName evidence="9">Glycosyltransferase RgtA/B/C/D-like domain-containing protein</fullName>
    </recommendedName>
</protein>
<feature type="transmembrane region" description="Helical" evidence="8">
    <location>
        <begin position="465"/>
        <end position="485"/>
    </location>
</feature>
<evidence type="ECO:0000259" key="9">
    <source>
        <dbReference type="Pfam" id="PF13231"/>
    </source>
</evidence>
<dbReference type="GO" id="GO:0005886">
    <property type="term" value="C:plasma membrane"/>
    <property type="evidence" value="ECO:0007669"/>
    <property type="project" value="UniProtKB-SubCell"/>
</dbReference>
<organism evidence="10 11">
    <name type="scientific">Aquirufa nivalisilvae</name>
    <dbReference type="NCBI Taxonomy" id="2516557"/>
    <lineage>
        <taxon>Bacteria</taxon>
        <taxon>Pseudomonadati</taxon>
        <taxon>Bacteroidota</taxon>
        <taxon>Cytophagia</taxon>
        <taxon>Cytophagales</taxon>
        <taxon>Flectobacillaceae</taxon>
        <taxon>Aquirufa</taxon>
    </lineage>
</organism>
<evidence type="ECO:0000313" key="11">
    <source>
        <dbReference type="Proteomes" id="UP000245468"/>
    </source>
</evidence>
<keyword evidence="4" id="KW-0808">Transferase</keyword>
<evidence type="ECO:0000256" key="4">
    <source>
        <dbReference type="ARBA" id="ARBA00022679"/>
    </source>
</evidence>
<dbReference type="InterPro" id="IPR050297">
    <property type="entry name" value="LipidA_mod_glycosyltrf_83"/>
</dbReference>
<comment type="subcellular location">
    <subcellularLocation>
        <location evidence="1">Cell membrane</location>
        <topology evidence="1">Multi-pass membrane protein</topology>
    </subcellularLocation>
</comment>
<evidence type="ECO:0000256" key="3">
    <source>
        <dbReference type="ARBA" id="ARBA00022676"/>
    </source>
</evidence>
<dbReference type="Pfam" id="PF13231">
    <property type="entry name" value="PMT_2"/>
    <property type="match status" value="1"/>
</dbReference>
<feature type="transmembrane region" description="Helical" evidence="8">
    <location>
        <begin position="270"/>
        <end position="285"/>
    </location>
</feature>
<dbReference type="EMBL" id="CP029346">
    <property type="protein sequence ID" value="AWL09286.1"/>
    <property type="molecule type" value="Genomic_DNA"/>
</dbReference>
<dbReference type="PANTHER" id="PTHR33908">
    <property type="entry name" value="MANNOSYLTRANSFERASE YKCB-RELATED"/>
    <property type="match status" value="1"/>
</dbReference>
<keyword evidence="11" id="KW-1185">Reference proteome</keyword>
<keyword evidence="7 8" id="KW-0472">Membrane</keyword>
<reference evidence="11" key="1">
    <citation type="submission" date="2018-05" db="EMBL/GenBank/DDBJ databases">
        <title>Pseudarcicella sp. HME7025 Genome sequencing and assembly.</title>
        <authorList>
            <person name="Kim H."/>
            <person name="Kang H."/>
            <person name="Joh K."/>
        </authorList>
    </citation>
    <scope>NUCLEOTIDE SEQUENCE [LARGE SCALE GENOMIC DNA]</scope>
    <source>
        <strain evidence="11">HME7025</strain>
    </source>
</reference>
<feature type="transmembrane region" description="Helical" evidence="8">
    <location>
        <begin position="519"/>
        <end position="541"/>
    </location>
</feature>